<dbReference type="EMBL" id="CCCS020000035">
    <property type="protein sequence ID" value="CDQ10441.1"/>
    <property type="molecule type" value="Genomic_DNA"/>
</dbReference>
<dbReference type="RefSeq" id="WP_035192942.1">
    <property type="nucleotide sequence ID" value="NZ_CCCS020000035.1"/>
</dbReference>
<dbReference type="EMBL" id="LT841305">
    <property type="protein sequence ID" value="SMH64468.1"/>
    <property type="molecule type" value="Genomic_DNA"/>
</dbReference>
<dbReference type="GO" id="GO:0070733">
    <property type="term" value="F:AMPylase activity"/>
    <property type="evidence" value="ECO:0007669"/>
    <property type="project" value="UniProtKB-EC"/>
</dbReference>
<keyword evidence="11" id="KW-1185">Reference proteome</keyword>
<evidence type="ECO:0000313" key="11">
    <source>
        <dbReference type="Proteomes" id="UP000193925"/>
    </source>
</evidence>
<name>A0A060UQA4_9PROT</name>
<reference evidence="9" key="1">
    <citation type="submission" date="2014-03" db="EMBL/GenBank/DDBJ databases">
        <authorList>
            <person name="Genoscope - CEA"/>
        </authorList>
    </citation>
    <scope>NUCLEOTIDE SEQUENCE [LARGE SCALE GENOMIC DNA]</scope>
    <source>
        <strain evidence="9">CF27</strain>
    </source>
</reference>
<evidence type="ECO:0000256" key="4">
    <source>
        <dbReference type="ARBA" id="ARBA00022840"/>
    </source>
</evidence>
<evidence type="ECO:0000256" key="6">
    <source>
        <dbReference type="ARBA" id="ARBA00047939"/>
    </source>
</evidence>
<gene>
    <name evidence="10" type="ORF">AFERRI_10501</name>
    <name evidence="9" type="ORF">AFERRI_400222</name>
</gene>
<dbReference type="EC" id="2.7.7.108" evidence="5"/>
<dbReference type="PROSITE" id="PS51459">
    <property type="entry name" value="FIDO"/>
    <property type="match status" value="1"/>
</dbReference>
<comment type="catalytic activity">
    <reaction evidence="7">
        <text>L-tyrosyl-[protein] + ATP = O-(5'-adenylyl)-L-tyrosyl-[protein] + diphosphate</text>
        <dbReference type="Rhea" id="RHEA:54288"/>
        <dbReference type="Rhea" id="RHEA-COMP:10136"/>
        <dbReference type="Rhea" id="RHEA-COMP:13846"/>
        <dbReference type="ChEBI" id="CHEBI:30616"/>
        <dbReference type="ChEBI" id="CHEBI:33019"/>
        <dbReference type="ChEBI" id="CHEBI:46858"/>
        <dbReference type="ChEBI" id="CHEBI:83624"/>
        <dbReference type="EC" id="2.7.7.108"/>
    </reaction>
</comment>
<dbReference type="PANTHER" id="PTHR39560">
    <property type="entry name" value="PROTEIN ADENYLYLTRANSFERASE FIC-RELATED"/>
    <property type="match status" value="1"/>
</dbReference>
<proteinExistence type="predicted"/>
<dbReference type="PANTHER" id="PTHR39560:SF1">
    <property type="entry name" value="PROTEIN ADENYLYLTRANSFERASE FIC-RELATED"/>
    <property type="match status" value="1"/>
</dbReference>
<dbReference type="GO" id="GO:0051302">
    <property type="term" value="P:regulation of cell division"/>
    <property type="evidence" value="ECO:0007669"/>
    <property type="project" value="TreeGrafter"/>
</dbReference>
<feature type="domain" description="Fido" evidence="8">
    <location>
        <begin position="53"/>
        <end position="188"/>
    </location>
</feature>
<keyword evidence="4" id="KW-0067">ATP-binding</keyword>
<dbReference type="Proteomes" id="UP000193925">
    <property type="component" value="Chromosome AFERRI"/>
</dbReference>
<evidence type="ECO:0000259" key="8">
    <source>
        <dbReference type="PROSITE" id="PS51459"/>
    </source>
</evidence>
<dbReference type="InterPro" id="IPR036597">
    <property type="entry name" value="Fido-like_dom_sf"/>
</dbReference>
<keyword evidence="2" id="KW-0548">Nucleotidyltransferase</keyword>
<dbReference type="GO" id="GO:0005524">
    <property type="term" value="F:ATP binding"/>
    <property type="evidence" value="ECO:0007669"/>
    <property type="project" value="UniProtKB-KW"/>
</dbReference>
<dbReference type="Gene3D" id="1.10.3290.10">
    <property type="entry name" value="Fido-like domain"/>
    <property type="match status" value="1"/>
</dbReference>
<evidence type="ECO:0000256" key="5">
    <source>
        <dbReference type="ARBA" id="ARBA00034531"/>
    </source>
</evidence>
<keyword evidence="1" id="KW-0808">Transferase</keyword>
<dbReference type="AlphaFoldDB" id="A0A060UQA4"/>
<evidence type="ECO:0000256" key="3">
    <source>
        <dbReference type="ARBA" id="ARBA00022741"/>
    </source>
</evidence>
<dbReference type="SUPFAM" id="SSF140931">
    <property type="entry name" value="Fic-like"/>
    <property type="match status" value="1"/>
</dbReference>
<dbReference type="InterPro" id="IPR003812">
    <property type="entry name" value="Fido"/>
</dbReference>
<evidence type="ECO:0000256" key="2">
    <source>
        <dbReference type="ARBA" id="ARBA00022695"/>
    </source>
</evidence>
<accession>A0A060UQA4</accession>
<evidence type="ECO:0000313" key="10">
    <source>
        <dbReference type="EMBL" id="SMH64468.1"/>
    </source>
</evidence>
<reference evidence="10 11" key="3">
    <citation type="submission" date="2017-03" db="EMBL/GenBank/DDBJ databases">
        <authorList>
            <person name="Regsiter A."/>
            <person name="William W."/>
        </authorList>
    </citation>
    <scope>NUCLEOTIDE SEQUENCE [LARGE SCALE GENOMIC DNA]</scope>
    <source>
        <strain evidence="10">PRJEB5721</strain>
    </source>
</reference>
<keyword evidence="3" id="KW-0547">Nucleotide-binding</keyword>
<evidence type="ECO:0000313" key="9">
    <source>
        <dbReference type="EMBL" id="CDQ10441.1"/>
    </source>
</evidence>
<sequence>MFDPFHDFDTAGYLRNVRRDNDEATIKHFEHNLFRANFDQALAHLASCDVITYDHFLFLQVHSILFADYYPWAGQDRATILANSAVSKGNVMFSHPLSARLAIEYGLCLGQDKAVMTQKPGEVIGNFAFGHPFLDGNGRTMLLLHMELCYRAGFSIAWQDTNKDDYLNALSREIETPGKGILDAYLLQFKGPQLQRGSWGNSILLIKGLDGIDEINLVEGNLSDPAVAEKYRRYEAQRGYSYRYT</sequence>
<dbReference type="Pfam" id="PF02661">
    <property type="entry name" value="Fic"/>
    <property type="match status" value="1"/>
</dbReference>
<reference evidence="9" key="2">
    <citation type="submission" date="2014-07" db="EMBL/GenBank/DDBJ databases">
        <title>Initial genome analysis of the psychrotolerant acidophile Acidithiobacillus ferrivorans CF27: insights into iron and sulfur oxidation pathways and into biofilm formation.</title>
        <authorList>
            <person name="Talla E."/>
            <person name="Hedrich S."/>
            <person name="Mangenot S."/>
            <person name="Ji B."/>
            <person name="Johnson D.B."/>
            <person name="Barbe V."/>
            <person name="Bonnefoy V."/>
        </authorList>
    </citation>
    <scope>NUCLEOTIDE SEQUENCE [LARGE SCALE GENOMIC DNA]</scope>
    <source>
        <strain evidence="9">CF27</strain>
    </source>
</reference>
<protein>
    <recommendedName>
        <fullName evidence="5">protein adenylyltransferase</fullName>
        <ecNumber evidence="5">2.7.7.108</ecNumber>
    </recommendedName>
</protein>
<evidence type="ECO:0000256" key="1">
    <source>
        <dbReference type="ARBA" id="ARBA00022679"/>
    </source>
</evidence>
<comment type="catalytic activity">
    <reaction evidence="6">
        <text>L-threonyl-[protein] + ATP = 3-O-(5'-adenylyl)-L-threonyl-[protein] + diphosphate</text>
        <dbReference type="Rhea" id="RHEA:54292"/>
        <dbReference type="Rhea" id="RHEA-COMP:11060"/>
        <dbReference type="Rhea" id="RHEA-COMP:13847"/>
        <dbReference type="ChEBI" id="CHEBI:30013"/>
        <dbReference type="ChEBI" id="CHEBI:30616"/>
        <dbReference type="ChEBI" id="CHEBI:33019"/>
        <dbReference type="ChEBI" id="CHEBI:138113"/>
        <dbReference type="EC" id="2.7.7.108"/>
    </reaction>
</comment>
<organism evidence="9">
    <name type="scientific">Acidithiobacillus ferrivorans</name>
    <dbReference type="NCBI Taxonomy" id="160808"/>
    <lineage>
        <taxon>Bacteria</taxon>
        <taxon>Pseudomonadati</taxon>
        <taxon>Pseudomonadota</taxon>
        <taxon>Acidithiobacillia</taxon>
        <taxon>Acidithiobacillales</taxon>
        <taxon>Acidithiobacillaceae</taxon>
        <taxon>Acidithiobacillus</taxon>
    </lineage>
</organism>
<evidence type="ECO:0000256" key="7">
    <source>
        <dbReference type="ARBA" id="ARBA00048696"/>
    </source>
</evidence>